<organism evidence="2 3">
    <name type="scientific">Reinekea forsetii</name>
    <dbReference type="NCBI Taxonomy" id="1336806"/>
    <lineage>
        <taxon>Bacteria</taxon>
        <taxon>Pseudomonadati</taxon>
        <taxon>Pseudomonadota</taxon>
        <taxon>Gammaproteobacteria</taxon>
        <taxon>Oceanospirillales</taxon>
        <taxon>Saccharospirillaceae</taxon>
        <taxon>Reinekea</taxon>
    </lineage>
</organism>
<protein>
    <submittedName>
        <fullName evidence="2">Kinase</fullName>
    </submittedName>
</protein>
<evidence type="ECO:0000313" key="2">
    <source>
        <dbReference type="EMBL" id="ATX77851.1"/>
    </source>
</evidence>
<dbReference type="RefSeq" id="WP_100258076.1">
    <property type="nucleotide sequence ID" value="NZ_CP011797.1"/>
</dbReference>
<keyword evidence="2" id="KW-0808">Transferase</keyword>
<proteinExistence type="predicted"/>
<keyword evidence="2" id="KW-0418">Kinase</keyword>
<dbReference type="GO" id="GO:0005525">
    <property type="term" value="F:GTP binding"/>
    <property type="evidence" value="ECO:0007669"/>
    <property type="project" value="InterPro"/>
</dbReference>
<accession>A0A2K8KVS9</accession>
<dbReference type="EMBL" id="CP011797">
    <property type="protein sequence ID" value="ATX77851.1"/>
    <property type="molecule type" value="Genomic_DNA"/>
</dbReference>
<dbReference type="GO" id="GO:0016301">
    <property type="term" value="F:kinase activity"/>
    <property type="evidence" value="ECO:0007669"/>
    <property type="project" value="UniProtKB-KW"/>
</dbReference>
<dbReference type="SUPFAM" id="SSF52540">
    <property type="entry name" value="P-loop containing nucleoside triphosphate hydrolases"/>
    <property type="match status" value="1"/>
</dbReference>
<reference evidence="2 3" key="1">
    <citation type="journal article" date="2017" name="Environ. Microbiol.">
        <title>Genomic and physiological analyses of 'Reinekea forsetii' reveal a versatile opportunistic lifestyle during spring algae blooms.</title>
        <authorList>
            <person name="Avci B."/>
            <person name="Hahnke R.L."/>
            <person name="Chafee M."/>
            <person name="Fischer T."/>
            <person name="Gruber-Vodicka H."/>
            <person name="Tegetmeyer H.E."/>
            <person name="Harder J."/>
            <person name="Fuchs B.M."/>
            <person name="Amann R.I."/>
            <person name="Teeling H."/>
        </authorList>
    </citation>
    <scope>NUCLEOTIDE SEQUENCE [LARGE SCALE GENOMIC DNA]</scope>
    <source>
        <strain evidence="2 3">Hel1_31_D35</strain>
    </source>
</reference>
<gene>
    <name evidence="2" type="ORF">REIFOR_02728</name>
</gene>
<dbReference type="InterPro" id="IPR027417">
    <property type="entry name" value="P-loop_NTPase"/>
</dbReference>
<dbReference type="KEGG" id="rfo:REIFOR_02728"/>
<name>A0A2K8KVS9_9GAMM</name>
<dbReference type="CDD" id="cd00882">
    <property type="entry name" value="Ras_like_GTPase"/>
    <property type="match status" value="1"/>
</dbReference>
<sequence length="383" mass="41497">MFDKLKGAAQSTQRTLGQIVNPARNQAIEANYHIEPNKLPTLWLLGKTGAGKSSLVRVVTADTEVEIGAGYKPCTQSSHSYDFPPDKPLFRFLDTRGLAEADYDAQADIAVLQATSNAVVLVMKLDDPEQSSVLGALRQIKKNKGLRQILLVHTGLNLLPDADDRQRCQHFNQAQVEQLWGQAIPAVAVDLVSADAERNGQVDLLAALGALLPILALAQEREQQQDLEQDSFLQLKNELLWYAGIAGTSDTLPGVGLVSVPLLQAKMLHSLAQHYGVHWGRREMSEFFGTLGTGFGIQYAAKLGIRQLVKLLPVYGQTAGAASAAVMSFSTTYAIGRVACHYLFHKCRGEPLSRDALQSLYQEAFSSAKPGAPGAKSEPANKP</sequence>
<dbReference type="Gene3D" id="3.40.50.300">
    <property type="entry name" value="P-loop containing nucleotide triphosphate hydrolases"/>
    <property type="match status" value="1"/>
</dbReference>
<keyword evidence="3" id="KW-1185">Reference proteome</keyword>
<dbReference type="AlphaFoldDB" id="A0A2K8KVS9"/>
<dbReference type="Proteomes" id="UP000229757">
    <property type="component" value="Chromosome"/>
</dbReference>
<evidence type="ECO:0000259" key="1">
    <source>
        <dbReference type="Pfam" id="PF01926"/>
    </source>
</evidence>
<dbReference type="OrthoDB" id="417988at2"/>
<dbReference type="InterPro" id="IPR006073">
    <property type="entry name" value="GTP-bd"/>
</dbReference>
<evidence type="ECO:0000313" key="3">
    <source>
        <dbReference type="Proteomes" id="UP000229757"/>
    </source>
</evidence>
<dbReference type="Pfam" id="PF01926">
    <property type="entry name" value="MMR_HSR1"/>
    <property type="match status" value="1"/>
</dbReference>
<feature type="domain" description="G" evidence="1">
    <location>
        <begin position="44"/>
        <end position="142"/>
    </location>
</feature>